<accession>A0A7S3DK62</accession>
<comment type="subcellular location">
    <subcellularLocation>
        <location evidence="1">Endosome</location>
    </subcellularLocation>
</comment>
<keyword evidence="5 6" id="KW-0653">Protein transport</keyword>
<feature type="compositionally biased region" description="Gly residues" evidence="8">
    <location>
        <begin position="98"/>
        <end position="108"/>
    </location>
</feature>
<gene>
    <name evidence="10" type="ORF">PBIL07802_LOCUS22193</name>
</gene>
<evidence type="ECO:0000256" key="2">
    <source>
        <dbReference type="ARBA" id="ARBA00007617"/>
    </source>
</evidence>
<evidence type="ECO:0000256" key="8">
    <source>
        <dbReference type="SAM" id="MobiDB-lite"/>
    </source>
</evidence>
<evidence type="ECO:0000256" key="4">
    <source>
        <dbReference type="ARBA" id="ARBA00022753"/>
    </source>
</evidence>
<protein>
    <recommendedName>
        <fullName evidence="9">VPS37 C-terminal domain-containing protein</fullName>
    </recommendedName>
</protein>
<evidence type="ECO:0000256" key="5">
    <source>
        <dbReference type="ARBA" id="ARBA00022927"/>
    </source>
</evidence>
<feature type="region of interest" description="Disordered" evidence="8">
    <location>
        <begin position="1"/>
        <end position="130"/>
    </location>
</feature>
<proteinExistence type="inferred from homology"/>
<feature type="coiled-coil region" evidence="7">
    <location>
        <begin position="158"/>
        <end position="199"/>
    </location>
</feature>
<evidence type="ECO:0000256" key="7">
    <source>
        <dbReference type="SAM" id="Coils"/>
    </source>
</evidence>
<evidence type="ECO:0000256" key="1">
    <source>
        <dbReference type="ARBA" id="ARBA00004177"/>
    </source>
</evidence>
<dbReference type="GO" id="GO:0043162">
    <property type="term" value="P:ubiquitin-dependent protein catabolic process via the multivesicular body sorting pathway"/>
    <property type="evidence" value="ECO:0007669"/>
    <property type="project" value="TreeGrafter"/>
</dbReference>
<name>A0A7S3DK62_9EUKA</name>
<dbReference type="PANTHER" id="PTHR13678:SF2">
    <property type="entry name" value="VACUOLAR PROTEIN SORTING-ASSOCIATED PROTEIN 37A"/>
    <property type="match status" value="1"/>
</dbReference>
<evidence type="ECO:0000259" key="9">
    <source>
        <dbReference type="PROSITE" id="PS51314"/>
    </source>
</evidence>
<keyword evidence="7" id="KW-0175">Coiled coil</keyword>
<feature type="domain" description="VPS37 C-terminal" evidence="9">
    <location>
        <begin position="204"/>
        <end position="281"/>
    </location>
</feature>
<dbReference type="AlphaFoldDB" id="A0A7S3DK62"/>
<comment type="similarity">
    <text evidence="2">Belongs to the VPS37 family.</text>
</comment>
<dbReference type="PANTHER" id="PTHR13678">
    <property type="entry name" value="VACUOLAR PROTEIN SORTING-ASSOCIATED PROTEIN 37"/>
    <property type="match status" value="1"/>
</dbReference>
<keyword evidence="4" id="KW-0967">Endosome</keyword>
<feature type="compositionally biased region" description="Low complexity" evidence="8">
    <location>
        <begin position="49"/>
        <end position="68"/>
    </location>
</feature>
<keyword evidence="3 6" id="KW-0813">Transport</keyword>
<organism evidence="10">
    <name type="scientific">Palpitomonas bilix</name>
    <dbReference type="NCBI Taxonomy" id="652834"/>
    <lineage>
        <taxon>Eukaryota</taxon>
        <taxon>Eukaryota incertae sedis</taxon>
    </lineage>
</organism>
<reference evidence="10" key="1">
    <citation type="submission" date="2021-01" db="EMBL/GenBank/DDBJ databases">
        <authorList>
            <person name="Corre E."/>
            <person name="Pelletier E."/>
            <person name="Niang G."/>
            <person name="Scheremetjew M."/>
            <person name="Finn R."/>
            <person name="Kale V."/>
            <person name="Holt S."/>
            <person name="Cochrane G."/>
            <person name="Meng A."/>
            <person name="Brown T."/>
            <person name="Cohen L."/>
        </authorList>
    </citation>
    <scope>NUCLEOTIDE SEQUENCE</scope>
    <source>
        <strain evidence="10">NIES-2562</strain>
    </source>
</reference>
<evidence type="ECO:0000256" key="3">
    <source>
        <dbReference type="ARBA" id="ARBA00022448"/>
    </source>
</evidence>
<sequence length="281" mass="30731">MAQRGYGYQQSGGYGAPPPSYGAQSAYGSYGGAATSSVPSYSQPPPSYSQPAPSYSQQPRQQQPGYQQVNRGAPAPSYQSYGGGYAQNPGPSHVSASSGGGSSHGSGSLGDIQYLQVRPSFSAPDRLPEVQEMTRHALERADNNEEEIEKIASGSRILSQASKEKRKLEEGISKSQRVVEELSEKKRQLEAELMKLDNDSIEVRSSVEQKSRLQDEAKKRFSREVQLAKLKEALKEAESTAEQIADNFLSGTMSCDDFLSDYPEWRERQAILGLRKQAPAR</sequence>
<dbReference type="GO" id="GO:0006623">
    <property type="term" value="P:protein targeting to vacuole"/>
    <property type="evidence" value="ECO:0007669"/>
    <property type="project" value="TreeGrafter"/>
</dbReference>
<dbReference type="GO" id="GO:0000813">
    <property type="term" value="C:ESCRT I complex"/>
    <property type="evidence" value="ECO:0007669"/>
    <property type="project" value="UniProtKB-ARBA"/>
</dbReference>
<dbReference type="InterPro" id="IPR009851">
    <property type="entry name" value="Mod_r"/>
</dbReference>
<evidence type="ECO:0000313" key="10">
    <source>
        <dbReference type="EMBL" id="CAE0259917.1"/>
    </source>
</evidence>
<feature type="compositionally biased region" description="Low complexity" evidence="8">
    <location>
        <begin position="21"/>
        <end position="41"/>
    </location>
</feature>
<evidence type="ECO:0000256" key="6">
    <source>
        <dbReference type="PROSITE-ProRule" id="PRU00646"/>
    </source>
</evidence>
<dbReference type="PROSITE" id="PS51314">
    <property type="entry name" value="VPS37_C"/>
    <property type="match status" value="1"/>
</dbReference>
<dbReference type="EMBL" id="HBIB01034148">
    <property type="protein sequence ID" value="CAE0259917.1"/>
    <property type="molecule type" value="Transcribed_RNA"/>
</dbReference>
<dbReference type="GO" id="GO:0006612">
    <property type="term" value="P:protein targeting to membrane"/>
    <property type="evidence" value="ECO:0007669"/>
    <property type="project" value="TreeGrafter"/>
</dbReference>
<dbReference type="Pfam" id="PF07200">
    <property type="entry name" value="Mod_r"/>
    <property type="match status" value="1"/>
</dbReference>